<keyword evidence="2" id="KW-1185">Reference proteome</keyword>
<dbReference type="InterPro" id="IPR013216">
    <property type="entry name" value="Methyltransf_11"/>
</dbReference>
<protein>
    <submittedName>
        <fullName evidence="3">Methyltransf_11 domain-containing protein</fullName>
    </submittedName>
</protein>
<evidence type="ECO:0000313" key="2">
    <source>
        <dbReference type="Proteomes" id="UP000046393"/>
    </source>
</evidence>
<proteinExistence type="predicted"/>
<dbReference type="WBParaSite" id="SMUV_0000625901-mRNA-1">
    <property type="protein sequence ID" value="SMUV_0000625901-mRNA-1"/>
    <property type="gene ID" value="SMUV_0000625901"/>
</dbReference>
<sequence>MRSFYYALPVRSITGFLMSYFNEKRTEDVKFAAVDALNINKDSNVLEIGYGRGNGSFQKYMFQGLAIVLDRLRSGKGHAFGIENSLYLEEVTQKRFILEIKDDKVLHLERAILLNTLPYPTDFFDGIFHVDSYYFWGKDLYPVCHDLWRVLSPGGTMVCGMELNRLRRLEEWGIIQECQYNPIRYLSVLELAGFTNVEMKYLKIDGDREIQLIKASKPESKPEYFDPQAQLEKLEAEIKRDLLVERMIKDGKPVYDLKKKDL</sequence>
<dbReference type="InterPro" id="IPR029063">
    <property type="entry name" value="SAM-dependent_MTases_sf"/>
</dbReference>
<name>A0A0N5ANR2_9BILA</name>
<dbReference type="SUPFAM" id="SSF53335">
    <property type="entry name" value="S-adenosyl-L-methionine-dependent methyltransferases"/>
    <property type="match status" value="1"/>
</dbReference>
<evidence type="ECO:0000313" key="3">
    <source>
        <dbReference type="WBParaSite" id="SMUV_0000625901-mRNA-1"/>
    </source>
</evidence>
<evidence type="ECO:0000259" key="1">
    <source>
        <dbReference type="Pfam" id="PF08241"/>
    </source>
</evidence>
<reference evidence="3" key="1">
    <citation type="submission" date="2017-02" db="UniProtKB">
        <authorList>
            <consortium name="WormBaseParasite"/>
        </authorList>
    </citation>
    <scope>IDENTIFICATION</scope>
</reference>
<dbReference type="Pfam" id="PF08241">
    <property type="entry name" value="Methyltransf_11"/>
    <property type="match status" value="1"/>
</dbReference>
<feature type="domain" description="Methyltransferase type 11" evidence="1">
    <location>
        <begin position="80"/>
        <end position="159"/>
    </location>
</feature>
<dbReference type="GO" id="GO:0008757">
    <property type="term" value="F:S-adenosylmethionine-dependent methyltransferase activity"/>
    <property type="evidence" value="ECO:0007669"/>
    <property type="project" value="InterPro"/>
</dbReference>
<dbReference type="Proteomes" id="UP000046393">
    <property type="component" value="Unplaced"/>
</dbReference>
<dbReference type="AlphaFoldDB" id="A0A0N5ANR2"/>
<dbReference type="STRING" id="451379.A0A0N5ANR2"/>
<organism evidence="2 3">
    <name type="scientific">Syphacia muris</name>
    <dbReference type="NCBI Taxonomy" id="451379"/>
    <lineage>
        <taxon>Eukaryota</taxon>
        <taxon>Metazoa</taxon>
        <taxon>Ecdysozoa</taxon>
        <taxon>Nematoda</taxon>
        <taxon>Chromadorea</taxon>
        <taxon>Rhabditida</taxon>
        <taxon>Spirurina</taxon>
        <taxon>Oxyuridomorpha</taxon>
        <taxon>Oxyuroidea</taxon>
        <taxon>Oxyuridae</taxon>
        <taxon>Syphacia</taxon>
    </lineage>
</organism>
<accession>A0A0N5ANR2</accession>
<dbReference type="Gene3D" id="3.40.50.150">
    <property type="entry name" value="Vaccinia Virus protein VP39"/>
    <property type="match status" value="1"/>
</dbReference>